<evidence type="ECO:0000256" key="6">
    <source>
        <dbReference type="ARBA" id="ARBA00023139"/>
    </source>
</evidence>
<dbReference type="InterPro" id="IPR057336">
    <property type="entry name" value="GerAC_N"/>
</dbReference>
<dbReference type="Pfam" id="PF25198">
    <property type="entry name" value="Spore_GerAC_N"/>
    <property type="match status" value="1"/>
</dbReference>
<evidence type="ECO:0000313" key="10">
    <source>
        <dbReference type="EMBL" id="PZD97188.1"/>
    </source>
</evidence>
<keyword evidence="4" id="KW-0732">Signal</keyword>
<dbReference type="PROSITE" id="PS51257">
    <property type="entry name" value="PROKAR_LIPOPROTEIN"/>
    <property type="match status" value="1"/>
</dbReference>
<dbReference type="Gene3D" id="3.30.300.210">
    <property type="entry name" value="Nutrient germinant receptor protein C, domain 3"/>
    <property type="match status" value="1"/>
</dbReference>
<feature type="domain" description="Spore germination protein N-terminal" evidence="9">
    <location>
        <begin position="25"/>
        <end position="200"/>
    </location>
</feature>
<keyword evidence="5" id="KW-0472">Membrane</keyword>
<accession>A0A2W1LAB4</accession>
<dbReference type="OrthoDB" id="9816067at2"/>
<dbReference type="Gene3D" id="6.20.190.10">
    <property type="entry name" value="Nutrient germinant receptor protein C, domain 1"/>
    <property type="match status" value="1"/>
</dbReference>
<comment type="subcellular location">
    <subcellularLocation>
        <location evidence="1">Membrane</location>
        <topology evidence="1">Lipid-anchor</topology>
    </subcellularLocation>
</comment>
<dbReference type="RefSeq" id="WP_111145330.1">
    <property type="nucleotide sequence ID" value="NZ_QKRB01000030.1"/>
</dbReference>
<dbReference type="PANTHER" id="PTHR35789:SF1">
    <property type="entry name" value="SPORE GERMINATION PROTEIN B3"/>
    <property type="match status" value="1"/>
</dbReference>
<evidence type="ECO:0000256" key="4">
    <source>
        <dbReference type="ARBA" id="ARBA00022729"/>
    </source>
</evidence>
<dbReference type="Pfam" id="PF05504">
    <property type="entry name" value="Spore_GerAC"/>
    <property type="match status" value="1"/>
</dbReference>
<dbReference type="GO" id="GO:0016020">
    <property type="term" value="C:membrane"/>
    <property type="evidence" value="ECO:0007669"/>
    <property type="project" value="UniProtKB-SubCell"/>
</dbReference>
<gene>
    <name evidence="10" type="ORF">DNH61_03670</name>
</gene>
<sequence>MTTLRVWQVMTLLLVCSLLLSGCGQRQLNELGLVAAVGLDPGKEPGSVRLTAQIVRPADARGQTGAPTGGVGEPIYSVSAEGRTIFEAIRNMARYSTRRVYWAHNYLIVMNEDYAKAGVTDMVDFFTRNHELRMNTWVAVTPDNASEVVSTITGLEVVPGEAIDKLMRFSEIVAEAPRTNIMRLQEMHLTPHTQIVLAKLQLKKRGIPNKSPEKGATLKQLELSGAAVFREDKMEGWLSPKESNAMLLFLQDIKSGVIVQPCPDEENRYITLEVRQQRVQVKPEMKEGEPTFSVSVSTQASMVELGCRASYAELRPSLEKQLADEIKLS</sequence>
<reference evidence="10 11" key="1">
    <citation type="submission" date="2018-06" db="EMBL/GenBank/DDBJ databases">
        <title>Paenibacillus imtechensis sp. nov.</title>
        <authorList>
            <person name="Pinnaka A.K."/>
            <person name="Singh H."/>
            <person name="Kaur M."/>
        </authorList>
    </citation>
    <scope>NUCLEOTIDE SEQUENCE [LARGE SCALE GENOMIC DNA]</scope>
    <source>
        <strain evidence="10 11">SMB1</strain>
    </source>
</reference>
<keyword evidence="11" id="KW-1185">Reference proteome</keyword>
<comment type="similarity">
    <text evidence="2">Belongs to the GerABKC lipoprotein family.</text>
</comment>
<comment type="caution">
    <text evidence="10">The sequence shown here is derived from an EMBL/GenBank/DDBJ whole genome shotgun (WGS) entry which is preliminary data.</text>
</comment>
<name>A0A2W1LAB4_9BACL</name>
<evidence type="ECO:0000256" key="3">
    <source>
        <dbReference type="ARBA" id="ARBA00022544"/>
    </source>
</evidence>
<dbReference type="InterPro" id="IPR008844">
    <property type="entry name" value="Spore_GerAC-like"/>
</dbReference>
<protein>
    <submittedName>
        <fullName evidence="10">Ger(X)C family spore germination protein</fullName>
    </submittedName>
</protein>
<keyword evidence="6" id="KW-0564">Palmitate</keyword>
<dbReference type="InterPro" id="IPR038501">
    <property type="entry name" value="Spore_GerAC_C_sf"/>
</dbReference>
<evidence type="ECO:0000256" key="2">
    <source>
        <dbReference type="ARBA" id="ARBA00007886"/>
    </source>
</evidence>
<keyword evidence="3" id="KW-0309">Germination</keyword>
<dbReference type="EMBL" id="QKRB01000030">
    <property type="protein sequence ID" value="PZD97188.1"/>
    <property type="molecule type" value="Genomic_DNA"/>
</dbReference>
<evidence type="ECO:0000259" key="9">
    <source>
        <dbReference type="Pfam" id="PF25198"/>
    </source>
</evidence>
<evidence type="ECO:0000256" key="7">
    <source>
        <dbReference type="ARBA" id="ARBA00023288"/>
    </source>
</evidence>
<dbReference type="GO" id="GO:0009847">
    <property type="term" value="P:spore germination"/>
    <property type="evidence" value="ECO:0007669"/>
    <property type="project" value="InterPro"/>
</dbReference>
<dbReference type="Proteomes" id="UP000249522">
    <property type="component" value="Unassembled WGS sequence"/>
</dbReference>
<keyword evidence="7" id="KW-0449">Lipoprotein</keyword>
<evidence type="ECO:0000256" key="1">
    <source>
        <dbReference type="ARBA" id="ARBA00004635"/>
    </source>
</evidence>
<proteinExistence type="inferred from homology"/>
<evidence type="ECO:0000256" key="5">
    <source>
        <dbReference type="ARBA" id="ARBA00023136"/>
    </source>
</evidence>
<evidence type="ECO:0000313" key="11">
    <source>
        <dbReference type="Proteomes" id="UP000249522"/>
    </source>
</evidence>
<dbReference type="InterPro" id="IPR046953">
    <property type="entry name" value="Spore_GerAC-like_C"/>
</dbReference>
<evidence type="ECO:0000259" key="8">
    <source>
        <dbReference type="Pfam" id="PF05504"/>
    </source>
</evidence>
<feature type="domain" description="Spore germination GerAC-like C-terminal" evidence="8">
    <location>
        <begin position="224"/>
        <end position="327"/>
    </location>
</feature>
<dbReference type="PANTHER" id="PTHR35789">
    <property type="entry name" value="SPORE GERMINATION PROTEIN B3"/>
    <property type="match status" value="1"/>
</dbReference>
<dbReference type="NCBIfam" id="TIGR02887">
    <property type="entry name" value="spore_ger_x_C"/>
    <property type="match status" value="1"/>
</dbReference>
<organism evidence="10 11">
    <name type="scientific">Paenibacillus sambharensis</name>
    <dbReference type="NCBI Taxonomy" id="1803190"/>
    <lineage>
        <taxon>Bacteria</taxon>
        <taxon>Bacillati</taxon>
        <taxon>Bacillota</taxon>
        <taxon>Bacilli</taxon>
        <taxon>Bacillales</taxon>
        <taxon>Paenibacillaceae</taxon>
        <taxon>Paenibacillus</taxon>
    </lineage>
</organism>
<dbReference type="AlphaFoldDB" id="A0A2W1LAB4"/>